<dbReference type="GO" id="GO:0022904">
    <property type="term" value="P:respiratory electron transport chain"/>
    <property type="evidence" value="ECO:0007669"/>
    <property type="project" value="InterPro"/>
</dbReference>
<dbReference type="SUPFAM" id="SSF81342">
    <property type="entry name" value="Transmembrane di-heme cytochromes"/>
    <property type="match status" value="1"/>
</dbReference>
<feature type="transmembrane region" description="Helical" evidence="17">
    <location>
        <begin position="127"/>
        <end position="149"/>
    </location>
</feature>
<feature type="transmembrane region" description="Helical" evidence="17">
    <location>
        <begin position="194"/>
        <end position="216"/>
    </location>
</feature>
<reference evidence="20 21" key="1">
    <citation type="submission" date="2017-06" db="EMBL/GenBank/DDBJ databases">
        <authorList>
            <person name="Kim H.J."/>
            <person name="Triplett B.A."/>
        </authorList>
    </citation>
    <scope>NUCLEOTIDE SEQUENCE [LARGE SCALE GENOMIC DNA]</scope>
    <source>
        <strain evidence="20 21">B29T1</strain>
    </source>
</reference>
<feature type="binding site" description="axial binding residue" evidence="15">
    <location>
        <position position="97"/>
    </location>
    <ligand>
        <name>heme b</name>
        <dbReference type="ChEBI" id="CHEBI:60344"/>
        <label>b562</label>
    </ligand>
    <ligandPart>
        <name>Fe</name>
        <dbReference type="ChEBI" id="CHEBI:18248"/>
    </ligandPart>
</feature>
<dbReference type="GO" id="GO:0016491">
    <property type="term" value="F:oxidoreductase activity"/>
    <property type="evidence" value="ECO:0007669"/>
    <property type="project" value="InterPro"/>
</dbReference>
<evidence type="ECO:0000256" key="4">
    <source>
        <dbReference type="ARBA" id="ARBA00013531"/>
    </source>
</evidence>
<comment type="subunit">
    <text evidence="3 16">The main subunits of complex b-c1 are: cytochrome b, cytochrome c1 and the Rieske protein.</text>
</comment>
<evidence type="ECO:0000256" key="7">
    <source>
        <dbReference type="ARBA" id="ARBA00022660"/>
    </source>
</evidence>
<proteinExistence type="inferred from homology"/>
<comment type="subcellular location">
    <subcellularLocation>
        <location evidence="2">Membrane</location>
        <topology evidence="2">Multi-pass membrane protein</topology>
    </subcellularLocation>
</comment>
<feature type="binding site" description="axial binding residue" evidence="15">
    <location>
        <position position="111"/>
    </location>
    <ligand>
        <name>heme b</name>
        <dbReference type="ChEBI" id="CHEBI:60344"/>
        <label>b566</label>
    </ligand>
    <ligandPart>
        <name>Fe</name>
        <dbReference type="ChEBI" id="CHEBI:18248"/>
    </ligandPart>
</feature>
<dbReference type="PANTHER" id="PTHR19271:SF16">
    <property type="entry name" value="CYTOCHROME B"/>
    <property type="match status" value="1"/>
</dbReference>
<feature type="domain" description="Cytochrome b/b6 N-terminal region profile" evidence="18">
    <location>
        <begin position="14"/>
        <end position="225"/>
    </location>
</feature>
<keyword evidence="9 15" id="KW-0479">Metal-binding</keyword>
<evidence type="ECO:0000256" key="8">
    <source>
        <dbReference type="ARBA" id="ARBA00022692"/>
    </source>
</evidence>
<dbReference type="RefSeq" id="WP_088562569.1">
    <property type="nucleotide sequence ID" value="NZ_FYEH01000014.1"/>
</dbReference>
<dbReference type="Pfam" id="PF00032">
    <property type="entry name" value="Cytochrom_B_C"/>
    <property type="match status" value="1"/>
</dbReference>
<keyword evidence="5 16" id="KW-0813">Transport</keyword>
<feature type="transmembrane region" description="Helical" evidence="17">
    <location>
        <begin position="354"/>
        <end position="374"/>
    </location>
</feature>
<dbReference type="InterPro" id="IPR027387">
    <property type="entry name" value="Cytb/b6-like_sf"/>
</dbReference>
<keyword evidence="13 17" id="KW-0472">Membrane</keyword>
<dbReference type="PANTHER" id="PTHR19271">
    <property type="entry name" value="CYTOCHROME B"/>
    <property type="match status" value="1"/>
</dbReference>
<evidence type="ECO:0000256" key="9">
    <source>
        <dbReference type="ARBA" id="ARBA00022723"/>
    </source>
</evidence>
<evidence type="ECO:0000313" key="21">
    <source>
        <dbReference type="Proteomes" id="UP000197065"/>
    </source>
</evidence>
<dbReference type="PIRSF" id="PIRSF038885">
    <property type="entry name" value="COB"/>
    <property type="match status" value="1"/>
</dbReference>
<accession>A0A212RU06</accession>
<evidence type="ECO:0000256" key="3">
    <source>
        <dbReference type="ARBA" id="ARBA00011649"/>
    </source>
</evidence>
<evidence type="ECO:0000256" key="17">
    <source>
        <dbReference type="SAM" id="Phobius"/>
    </source>
</evidence>
<feature type="binding site" description="axial binding residue" evidence="15">
    <location>
        <position position="212"/>
    </location>
    <ligand>
        <name>heme b</name>
        <dbReference type="ChEBI" id="CHEBI:60344"/>
        <label>b566</label>
    </ligand>
    <ligandPart>
        <name>Fe</name>
        <dbReference type="ChEBI" id="CHEBI:18248"/>
    </ligandPart>
</feature>
<keyword evidence="10 16" id="KW-0249">Electron transport</keyword>
<dbReference type="InterPro" id="IPR036150">
    <property type="entry name" value="Cyt_b/b6_C_sf"/>
</dbReference>
<dbReference type="SUPFAM" id="SSF81648">
    <property type="entry name" value="a domain/subunit of cytochrome bc1 complex (Ubiquinol-cytochrome c reductase)"/>
    <property type="match status" value="1"/>
</dbReference>
<dbReference type="GO" id="GO:0046872">
    <property type="term" value="F:metal ion binding"/>
    <property type="evidence" value="ECO:0007669"/>
    <property type="project" value="UniProtKB-KW"/>
</dbReference>
<dbReference type="InterPro" id="IPR005797">
    <property type="entry name" value="Cyt_b/b6_N"/>
</dbReference>
<dbReference type="InterPro" id="IPR048259">
    <property type="entry name" value="Cytochrome_b_N_euk/bac"/>
</dbReference>
<gene>
    <name evidence="20" type="ORF">SAMN07250955_11459</name>
</gene>
<evidence type="ECO:0000256" key="12">
    <source>
        <dbReference type="ARBA" id="ARBA00023004"/>
    </source>
</evidence>
<sequence>MSVETSEPVFKNGVLRWVDARLPVLSWGYNEFMAYPAPRNLNYWWNFGSLAGFCLIVQIMTGLVLSMHYNPSAAGAFQSVEHIMRDVNYGWLLRYVHANGASMFFIVVYIHIFRGLYYGSYKAPRELLWMLGVVILLLMMATAFMGYVLPWGQMSFWGATVITNLFSAIPLVGEPIVTWLWGGFSVDDPTLNRFFSLHFVLPFVIVAVVFLHILALHQFGSNNPVGIDLTKTDKIPFHPYYTVKDLFGLSIFLIFFGFFVFYAPDFLGHADNYVPANPLQTPPHIVPEWYFLPFYAILRSTVFEKLFAPLALLGYVGIDAKLAGVLLMFSAIAVLFVLPWLDGSKVRSARFRPIYKWVYWLLLIDVVILTWVGGQVPTDRVVWIGQFAALYYFVHFLVIIPLLGKFERPRPLPESIGKPVLGRARLQPAE</sequence>
<keyword evidence="11 17" id="KW-1133">Transmembrane helix</keyword>
<keyword evidence="12 15" id="KW-0408">Iron</keyword>
<evidence type="ECO:0000256" key="2">
    <source>
        <dbReference type="ARBA" id="ARBA00004141"/>
    </source>
</evidence>
<dbReference type="PROSITE" id="PS51002">
    <property type="entry name" value="CYTB_NTER"/>
    <property type="match status" value="1"/>
</dbReference>
<dbReference type="Gene3D" id="1.20.810.10">
    <property type="entry name" value="Cytochrome Bc1 Complex, Chain C"/>
    <property type="match status" value="1"/>
</dbReference>
<feature type="transmembrane region" description="Helical" evidence="17">
    <location>
        <begin position="380"/>
        <end position="403"/>
    </location>
</feature>
<evidence type="ECO:0000313" key="20">
    <source>
        <dbReference type="EMBL" id="SNB76033.1"/>
    </source>
</evidence>
<keyword evidence="7 16" id="KW-0679">Respiratory chain</keyword>
<keyword evidence="6 15" id="KW-0349">Heme</keyword>
<feature type="transmembrane region" description="Helical" evidence="17">
    <location>
        <begin position="322"/>
        <end position="342"/>
    </location>
</feature>
<evidence type="ECO:0000256" key="15">
    <source>
        <dbReference type="PIRSR" id="PIRSR038885-2"/>
    </source>
</evidence>
<evidence type="ECO:0000256" key="1">
    <source>
        <dbReference type="ARBA" id="ARBA00002444"/>
    </source>
</evidence>
<protein>
    <recommendedName>
        <fullName evidence="4 16">Cytochrome b</fullName>
    </recommendedName>
</protein>
<evidence type="ECO:0000256" key="5">
    <source>
        <dbReference type="ARBA" id="ARBA00022448"/>
    </source>
</evidence>
<evidence type="ECO:0000259" key="19">
    <source>
        <dbReference type="PROSITE" id="PS51003"/>
    </source>
</evidence>
<dbReference type="InterPro" id="IPR048260">
    <property type="entry name" value="Cytochrome_b_C_euk/bac"/>
</dbReference>
<comment type="cofactor">
    <cofactor evidence="16">
        <name>heme b</name>
        <dbReference type="ChEBI" id="CHEBI:60344"/>
    </cofactor>
    <text evidence="16">Binds 2 heme groups non-covalently.</text>
</comment>
<evidence type="ECO:0000256" key="11">
    <source>
        <dbReference type="ARBA" id="ARBA00022989"/>
    </source>
</evidence>
<keyword evidence="21" id="KW-1185">Reference proteome</keyword>
<dbReference type="PROSITE" id="PS51003">
    <property type="entry name" value="CYTB_CTER"/>
    <property type="match status" value="1"/>
</dbReference>
<evidence type="ECO:0000256" key="13">
    <source>
        <dbReference type="ARBA" id="ARBA00023136"/>
    </source>
</evidence>
<feature type="transmembrane region" description="Helical" evidence="17">
    <location>
        <begin position="92"/>
        <end position="112"/>
    </location>
</feature>
<dbReference type="InterPro" id="IPR016174">
    <property type="entry name" value="Di-haem_cyt_TM"/>
</dbReference>
<dbReference type="OrthoDB" id="9804503at2"/>
<feature type="transmembrane region" description="Helical" evidence="17">
    <location>
        <begin position="161"/>
        <end position="182"/>
    </location>
</feature>
<comment type="cofactor">
    <cofactor evidence="15">
        <name>heme</name>
        <dbReference type="ChEBI" id="CHEBI:30413"/>
    </cofactor>
    <text evidence="15">Binds 2 heme groups non-covalently.</text>
</comment>
<evidence type="ECO:0000256" key="16">
    <source>
        <dbReference type="RuleBase" id="RU003385"/>
    </source>
</evidence>
<keyword evidence="8 16" id="KW-0812">Transmembrane</keyword>
<dbReference type="Proteomes" id="UP000197065">
    <property type="component" value="Unassembled WGS sequence"/>
</dbReference>
<evidence type="ECO:0000259" key="18">
    <source>
        <dbReference type="PROSITE" id="PS51002"/>
    </source>
</evidence>
<organism evidence="20 21">
    <name type="scientific">Arboricoccus pini</name>
    <dbReference type="NCBI Taxonomy" id="1963835"/>
    <lineage>
        <taxon>Bacteria</taxon>
        <taxon>Pseudomonadati</taxon>
        <taxon>Pseudomonadota</taxon>
        <taxon>Alphaproteobacteria</taxon>
        <taxon>Geminicoccales</taxon>
        <taxon>Geminicoccaceae</taxon>
        <taxon>Arboricoccus</taxon>
    </lineage>
</organism>
<dbReference type="AlphaFoldDB" id="A0A212RU06"/>
<dbReference type="InterPro" id="IPR030689">
    <property type="entry name" value="Cytochrome_b"/>
</dbReference>
<evidence type="ECO:0000256" key="10">
    <source>
        <dbReference type="ARBA" id="ARBA00022982"/>
    </source>
</evidence>
<name>A0A212RU06_9PROT</name>
<feature type="transmembrane region" description="Helical" evidence="17">
    <location>
        <begin position="246"/>
        <end position="263"/>
    </location>
</feature>
<feature type="binding site" evidence="14">
    <location>
        <position position="217"/>
    </location>
    <ligand>
        <name>a ubiquinone</name>
        <dbReference type="ChEBI" id="CHEBI:16389"/>
    </ligand>
</feature>
<comment type="similarity">
    <text evidence="16">Belongs to the cytochrome b family.</text>
</comment>
<dbReference type="GO" id="GO:0008121">
    <property type="term" value="F:quinol-cytochrome-c reductase activity"/>
    <property type="evidence" value="ECO:0007669"/>
    <property type="project" value="InterPro"/>
</dbReference>
<comment type="function">
    <text evidence="1 16">Component of the ubiquinol-cytochrome c reductase complex (complex III or cytochrome b-c1 complex), which is a respiratory chain that generates an electrochemical potential coupled to ATP synthesis.</text>
</comment>
<dbReference type="FunFam" id="1.20.810.10:FF:000004">
    <property type="entry name" value="Cytochrome b"/>
    <property type="match status" value="1"/>
</dbReference>
<feature type="domain" description="Cytochrome b/b6 C-terminal region profile" evidence="19">
    <location>
        <begin position="227"/>
        <end position="414"/>
    </location>
</feature>
<evidence type="ECO:0000256" key="14">
    <source>
        <dbReference type="PIRSR" id="PIRSR038885-1"/>
    </source>
</evidence>
<feature type="transmembrane region" description="Helical" evidence="17">
    <location>
        <begin position="43"/>
        <end position="65"/>
    </location>
</feature>
<dbReference type="InterPro" id="IPR005798">
    <property type="entry name" value="Cyt_b/b6_C"/>
</dbReference>
<dbReference type="CDD" id="cd00284">
    <property type="entry name" value="Cytochrome_b_N"/>
    <property type="match status" value="1"/>
</dbReference>
<dbReference type="Pfam" id="PF00033">
    <property type="entry name" value="Cytochrome_B"/>
    <property type="match status" value="1"/>
</dbReference>
<dbReference type="GO" id="GO:0045275">
    <property type="term" value="C:respiratory chain complex III"/>
    <property type="evidence" value="ECO:0007669"/>
    <property type="project" value="InterPro"/>
</dbReference>
<dbReference type="EMBL" id="FYEH01000014">
    <property type="protein sequence ID" value="SNB76033.1"/>
    <property type="molecule type" value="Genomic_DNA"/>
</dbReference>
<dbReference type="CDD" id="cd00290">
    <property type="entry name" value="cytochrome_b_C"/>
    <property type="match status" value="1"/>
</dbReference>
<evidence type="ECO:0000256" key="6">
    <source>
        <dbReference type="ARBA" id="ARBA00022617"/>
    </source>
</evidence>
<feature type="binding site" description="axial binding residue" evidence="15">
    <location>
        <position position="198"/>
    </location>
    <ligand>
        <name>heme b</name>
        <dbReference type="ChEBI" id="CHEBI:60344"/>
        <label>b562</label>
    </ligand>
    <ligandPart>
        <name>Fe</name>
        <dbReference type="ChEBI" id="CHEBI:18248"/>
    </ligandPart>
</feature>